<dbReference type="PANTHER" id="PTHR18964:SF149">
    <property type="entry name" value="BIFUNCTIONAL UDP-N-ACETYLGLUCOSAMINE 2-EPIMERASE_N-ACETYLMANNOSAMINE KINASE"/>
    <property type="match status" value="1"/>
</dbReference>
<evidence type="ECO:0000313" key="3">
    <source>
        <dbReference type="Proteomes" id="UP000034098"/>
    </source>
</evidence>
<dbReference type="InterPro" id="IPR036390">
    <property type="entry name" value="WH_DNA-bd_sf"/>
</dbReference>
<dbReference type="Gene3D" id="3.30.420.40">
    <property type="match status" value="2"/>
</dbReference>
<keyword evidence="3" id="KW-1185">Reference proteome</keyword>
<dbReference type="SUPFAM" id="SSF46785">
    <property type="entry name" value="Winged helix' DNA-binding domain"/>
    <property type="match status" value="1"/>
</dbReference>
<dbReference type="PATRIC" id="fig|69370.6.peg.3064"/>
<dbReference type="InterPro" id="IPR043129">
    <property type="entry name" value="ATPase_NBD"/>
</dbReference>
<organism evidence="2 3">
    <name type="scientific">Microbacterium trichothecenolyticum</name>
    <name type="common">Aureobacterium trichothecenolyticum</name>
    <dbReference type="NCBI Taxonomy" id="69370"/>
    <lineage>
        <taxon>Bacteria</taxon>
        <taxon>Bacillati</taxon>
        <taxon>Actinomycetota</taxon>
        <taxon>Actinomycetes</taxon>
        <taxon>Micrococcales</taxon>
        <taxon>Microbacteriaceae</taxon>
        <taxon>Microbacterium</taxon>
    </lineage>
</organism>
<dbReference type="Gene3D" id="1.10.10.10">
    <property type="entry name" value="Winged helix-like DNA-binding domain superfamily/Winged helix DNA-binding domain"/>
    <property type="match status" value="1"/>
</dbReference>
<dbReference type="Proteomes" id="UP000034098">
    <property type="component" value="Unassembled WGS sequence"/>
</dbReference>
<dbReference type="InterPro" id="IPR036388">
    <property type="entry name" value="WH-like_DNA-bd_sf"/>
</dbReference>
<dbReference type="SUPFAM" id="SSF53067">
    <property type="entry name" value="Actin-like ATPase domain"/>
    <property type="match status" value="1"/>
</dbReference>
<gene>
    <name evidence="2" type="primary">nagC_8</name>
    <name evidence="2" type="ORF">RS82_03010</name>
</gene>
<dbReference type="InterPro" id="IPR049874">
    <property type="entry name" value="ROK_cs"/>
</dbReference>
<evidence type="ECO:0000313" key="2">
    <source>
        <dbReference type="EMBL" id="KJL41094.1"/>
    </source>
</evidence>
<dbReference type="PROSITE" id="PS01125">
    <property type="entry name" value="ROK"/>
    <property type="match status" value="1"/>
</dbReference>
<evidence type="ECO:0000256" key="1">
    <source>
        <dbReference type="ARBA" id="ARBA00006479"/>
    </source>
</evidence>
<dbReference type="RefSeq" id="WP_045300815.1">
    <property type="nucleotide sequence ID" value="NZ_JYJA01000038.1"/>
</dbReference>
<proteinExistence type="inferred from homology"/>
<dbReference type="PANTHER" id="PTHR18964">
    <property type="entry name" value="ROK (REPRESSOR, ORF, KINASE) FAMILY"/>
    <property type="match status" value="1"/>
</dbReference>
<dbReference type="EMBL" id="JYJA01000038">
    <property type="protein sequence ID" value="KJL41094.1"/>
    <property type="molecule type" value="Genomic_DNA"/>
</dbReference>
<sequence>MPNTEARRGPSIIDAPQSITTNARAFAPGRTLRQGAKVLPEHARGHNRSLVLQTLFHQGAMSRADLSRETGLTRVTISDLVAELIADGFVAEMGVREASGPGKPAILVDLDHAGHRIIGLDLSGSDTFIGAVLTLDGGIVARREVAVPAADALVDTVVELARALVAESHAPVLGVGVGTPGVVDDRGVILTAPNFGWAGFDLEGALRGALGVPVLVANDANAAVLAEYTFGGAPDDVLLVKVGRGVGSGLLLAGQPMRGSRFAAGEIGHVTVGTDGGPQCACGKVGCLEAWLSVPSLTSRLNAAADPAAHEGILRDAGERLGIALAPVVGALDVSEIVLSGPPELLGGSLAEQTVETLRARTLAPSVDEGVRVRMTEQGQDIVLRGAAVMVLSGQLGVS</sequence>
<name>A0A0M2HA97_MICTR</name>
<comment type="similarity">
    <text evidence="1">Belongs to the ROK (NagC/XylR) family.</text>
</comment>
<dbReference type="AlphaFoldDB" id="A0A0M2HA97"/>
<reference evidence="2 3" key="1">
    <citation type="submission" date="2015-02" db="EMBL/GenBank/DDBJ databases">
        <title>Draft genome sequences of ten Microbacterium spp. with emphasis on heavy metal contaminated environments.</title>
        <authorList>
            <person name="Corretto E."/>
        </authorList>
    </citation>
    <scope>NUCLEOTIDE SEQUENCE [LARGE SCALE GENOMIC DNA]</scope>
    <source>
        <strain evidence="2 3">DSM 8608</strain>
    </source>
</reference>
<comment type="caution">
    <text evidence="2">The sequence shown here is derived from an EMBL/GenBank/DDBJ whole genome shotgun (WGS) entry which is preliminary data.</text>
</comment>
<dbReference type="InterPro" id="IPR000600">
    <property type="entry name" value="ROK"/>
</dbReference>
<dbReference type="Pfam" id="PF00480">
    <property type="entry name" value="ROK"/>
    <property type="match status" value="1"/>
</dbReference>
<protein>
    <submittedName>
        <fullName evidence="2">N-acetylglucosamine repressor</fullName>
    </submittedName>
</protein>
<accession>A0A0M2HA97</accession>